<dbReference type="HOGENOM" id="CLU_018914_1_0_1"/>
<dbReference type="GeneID" id="20237578"/>
<dbReference type="RefSeq" id="XP_009048810.1">
    <property type="nucleotide sequence ID" value="XM_009050562.1"/>
</dbReference>
<name>V4AZV7_LOTGI</name>
<organism evidence="2 3">
    <name type="scientific">Lottia gigantea</name>
    <name type="common">Giant owl limpet</name>
    <dbReference type="NCBI Taxonomy" id="225164"/>
    <lineage>
        <taxon>Eukaryota</taxon>
        <taxon>Metazoa</taxon>
        <taxon>Spiralia</taxon>
        <taxon>Lophotrochozoa</taxon>
        <taxon>Mollusca</taxon>
        <taxon>Gastropoda</taxon>
        <taxon>Patellogastropoda</taxon>
        <taxon>Lottioidea</taxon>
        <taxon>Lottiidae</taxon>
        <taxon>Lottia</taxon>
    </lineage>
</organism>
<reference evidence="2 3" key="1">
    <citation type="journal article" date="2013" name="Nature">
        <title>Insights into bilaterian evolution from three spiralian genomes.</title>
        <authorList>
            <person name="Simakov O."/>
            <person name="Marletaz F."/>
            <person name="Cho S.J."/>
            <person name="Edsinger-Gonzales E."/>
            <person name="Havlak P."/>
            <person name="Hellsten U."/>
            <person name="Kuo D.H."/>
            <person name="Larsson T."/>
            <person name="Lv J."/>
            <person name="Arendt D."/>
            <person name="Savage R."/>
            <person name="Osoegawa K."/>
            <person name="de Jong P."/>
            <person name="Grimwood J."/>
            <person name="Chapman J.A."/>
            <person name="Shapiro H."/>
            <person name="Aerts A."/>
            <person name="Otillar R.P."/>
            <person name="Terry A.Y."/>
            <person name="Boore J.L."/>
            <person name="Grigoriev I.V."/>
            <person name="Lindberg D.R."/>
            <person name="Seaver E.C."/>
            <person name="Weisblat D.A."/>
            <person name="Putnam N.H."/>
            <person name="Rokhsar D.S."/>
        </authorList>
    </citation>
    <scope>NUCLEOTIDE SEQUENCE [LARGE SCALE GENOMIC DNA]</scope>
</reference>
<dbReference type="Pfam" id="PF05960">
    <property type="entry name" value="DUF885"/>
    <property type="match status" value="1"/>
</dbReference>
<evidence type="ECO:0000313" key="2">
    <source>
        <dbReference type="EMBL" id="ESP00691.1"/>
    </source>
</evidence>
<keyword evidence="1" id="KW-0812">Transmembrane</keyword>
<evidence type="ECO:0000256" key="1">
    <source>
        <dbReference type="SAM" id="Phobius"/>
    </source>
</evidence>
<dbReference type="OrthoDB" id="5959877at2759"/>
<dbReference type="KEGG" id="lgi:LOTGIDRAFT_157981"/>
<dbReference type="OMA" id="YVVWPGQ"/>
<feature type="transmembrane region" description="Helical" evidence="1">
    <location>
        <begin position="9"/>
        <end position="31"/>
    </location>
</feature>
<dbReference type="InterPro" id="IPR010281">
    <property type="entry name" value="DUF885"/>
</dbReference>
<dbReference type="Proteomes" id="UP000030746">
    <property type="component" value="Unassembled WGS sequence"/>
</dbReference>
<accession>V4AZV7</accession>
<dbReference type="PANTHER" id="PTHR33361:SF2">
    <property type="entry name" value="DUF885 DOMAIN-CONTAINING PROTEIN"/>
    <property type="match status" value="1"/>
</dbReference>
<protein>
    <recommendedName>
        <fullName evidence="4">DUF885 domain-containing protein</fullName>
    </recommendedName>
</protein>
<keyword evidence="3" id="KW-1185">Reference proteome</keyword>
<dbReference type="PANTHER" id="PTHR33361">
    <property type="entry name" value="GLR0591 PROTEIN"/>
    <property type="match status" value="1"/>
</dbReference>
<sequence length="421" mass="49085">MTRMNFDKIVFFSVVIIMWVLAVLGLIAYTVNGDTALELKELQEEFFQWKLKESPLFATTIGEYKYDDIVQDLSLAHLDQRKVIVDGFIEKLKRIDRTLLPRKTRYSYDIFLDTLQTFVDGYKWKYHGNLNPMSSLEGFQTDPSLILKISPFNTKGDFENFISRLLLYPKQIDQVIIRFSEAITLKNTLHNVSIIAVPDQLAKLIVDDPKKSIYFAPFKDQVHKLDVKNATQDELIKRGAEAIKLYIESISKLKKFLETKYIPNTRQSYGVDGWRDGQDYYKACLKWHLTTDMTPREVHQKGLEEVKRIKEEMFKIMKEKEGITDSIAGFSKILMNRPSLKFNTADELLAEYNKLIHDVIYPKLPEYFKDIPDYKVIVEPEKYDGPAGQYFIGTEDGSRPGIFQVNLLRPNETYVRFFTII</sequence>
<evidence type="ECO:0000313" key="3">
    <source>
        <dbReference type="Proteomes" id="UP000030746"/>
    </source>
</evidence>
<dbReference type="EMBL" id="KB200701">
    <property type="protein sequence ID" value="ESP00691.1"/>
    <property type="molecule type" value="Genomic_DNA"/>
</dbReference>
<keyword evidence="1" id="KW-1133">Transmembrane helix</keyword>
<proteinExistence type="predicted"/>
<keyword evidence="1" id="KW-0472">Membrane</keyword>
<gene>
    <name evidence="2" type="ORF">LOTGIDRAFT_157981</name>
</gene>
<evidence type="ECO:0008006" key="4">
    <source>
        <dbReference type="Google" id="ProtNLM"/>
    </source>
</evidence>
<dbReference type="AlphaFoldDB" id="V4AZV7"/>
<dbReference type="CTD" id="20237578"/>